<dbReference type="EMBL" id="AMCI01007608">
    <property type="protein sequence ID" value="EJW92332.1"/>
    <property type="molecule type" value="Genomic_DNA"/>
</dbReference>
<comment type="caution">
    <text evidence="1">The sequence shown here is derived from an EMBL/GenBank/DDBJ whole genome shotgun (WGS) entry which is preliminary data.</text>
</comment>
<sequence>MLGCCYACSGPKTEVSSPGGLGFRYEYAAPKVIYADGGQAVSFVPLSSNIAKTK</sequence>
<gene>
    <name evidence="1" type="ORF">EVA_19561</name>
</gene>
<proteinExistence type="predicted"/>
<protein>
    <submittedName>
        <fullName evidence="1">Uncharacterized protein</fullName>
    </submittedName>
</protein>
<accession>J9FRX3</accession>
<name>J9FRX3_9ZZZZ</name>
<dbReference type="AlphaFoldDB" id="J9FRX3"/>
<reference evidence="1" key="1">
    <citation type="journal article" date="2012" name="PLoS ONE">
        <title>Gene sets for utilization of primary and secondary nutrition supplies in the distal gut of endangered iberian lynx.</title>
        <authorList>
            <person name="Alcaide M."/>
            <person name="Messina E."/>
            <person name="Richter M."/>
            <person name="Bargiela R."/>
            <person name="Peplies J."/>
            <person name="Huws S.A."/>
            <person name="Newbold C.J."/>
            <person name="Golyshin P.N."/>
            <person name="Simon M.A."/>
            <person name="Lopez G."/>
            <person name="Yakimov M.M."/>
            <person name="Ferrer M."/>
        </authorList>
    </citation>
    <scope>NUCLEOTIDE SEQUENCE</scope>
</reference>
<organism evidence="1">
    <name type="scientific">gut metagenome</name>
    <dbReference type="NCBI Taxonomy" id="749906"/>
    <lineage>
        <taxon>unclassified sequences</taxon>
        <taxon>metagenomes</taxon>
        <taxon>organismal metagenomes</taxon>
    </lineage>
</organism>
<evidence type="ECO:0000313" key="1">
    <source>
        <dbReference type="EMBL" id="EJW92332.1"/>
    </source>
</evidence>